<dbReference type="InterPro" id="IPR036291">
    <property type="entry name" value="NAD(P)-bd_dom_sf"/>
</dbReference>
<evidence type="ECO:0000256" key="9">
    <source>
        <dbReference type="ARBA" id="ARBA00038963"/>
    </source>
</evidence>
<keyword evidence="7" id="KW-0443">Lipid metabolism</keyword>
<keyword evidence="3" id="KW-0276">Fatty acid metabolism</keyword>
<evidence type="ECO:0000256" key="3">
    <source>
        <dbReference type="ARBA" id="ARBA00022832"/>
    </source>
</evidence>
<gene>
    <name evidence="12" type="ORF">LVJ94_28575</name>
</gene>
<dbReference type="InterPro" id="IPR013149">
    <property type="entry name" value="ADH-like_C"/>
</dbReference>
<keyword evidence="13" id="KW-1185">Reference proteome</keyword>
<keyword evidence="5" id="KW-0809">Transit peptide</keyword>
<dbReference type="InterPro" id="IPR013154">
    <property type="entry name" value="ADH-like_N"/>
</dbReference>
<keyword evidence="4" id="KW-0521">NADP</keyword>
<keyword evidence="2" id="KW-0444">Lipid biosynthesis</keyword>
<dbReference type="Pfam" id="PF08240">
    <property type="entry name" value="ADH_N"/>
    <property type="match status" value="1"/>
</dbReference>
<comment type="similarity">
    <text evidence="1">Belongs to the zinc-containing alcohol dehydrogenase family. Quinone oxidoreductase subfamily.</text>
</comment>
<evidence type="ECO:0000313" key="13">
    <source>
        <dbReference type="Proteomes" id="UP001374803"/>
    </source>
</evidence>
<dbReference type="PANTHER" id="PTHR43981:SF2">
    <property type="entry name" value="ENOYL-[ACYL-CARRIER-PROTEIN] REDUCTASE, MITOCHONDRIAL"/>
    <property type="match status" value="1"/>
</dbReference>
<dbReference type="SUPFAM" id="SSF51735">
    <property type="entry name" value="NAD(P)-binding Rossmann-fold domains"/>
    <property type="match status" value="1"/>
</dbReference>
<comment type="catalytic activity">
    <reaction evidence="10">
        <text>a 2,3-saturated acyl-[ACP] + NADP(+) = a (2E)-enoyl-[ACP] + NADPH + H(+)</text>
        <dbReference type="Rhea" id="RHEA:22564"/>
        <dbReference type="Rhea" id="RHEA-COMP:9925"/>
        <dbReference type="Rhea" id="RHEA-COMP:9926"/>
        <dbReference type="ChEBI" id="CHEBI:15378"/>
        <dbReference type="ChEBI" id="CHEBI:57783"/>
        <dbReference type="ChEBI" id="CHEBI:58349"/>
        <dbReference type="ChEBI" id="CHEBI:78784"/>
        <dbReference type="ChEBI" id="CHEBI:78785"/>
        <dbReference type="EC" id="1.3.1.104"/>
    </reaction>
</comment>
<dbReference type="Gene3D" id="3.90.180.10">
    <property type="entry name" value="Medium-chain alcohol dehydrogenases, catalytic domain"/>
    <property type="match status" value="1"/>
</dbReference>
<dbReference type="Pfam" id="PF00107">
    <property type="entry name" value="ADH_zinc_N"/>
    <property type="match status" value="1"/>
</dbReference>
<sequence>MRAVLLTAFGNPIDTLKFTEVPEPPPPGPGEVLVAMLFAPLDFSDLLVARGIYPVPLTLPSVIGNEGVGRVMAVGRGVTHVKAGDRVLAPLHGLTWAERALYPADRLFALPVGGDARQLAMAGINPPTAALLLSEYVDLKPGDWVVQNAANSGVGRSVIAFAKKRGLHTINLVRRPELVPELQAAGGDVVLVDGPDAPAYVKGAIGAASPRLGLDAIAGPSTQSLIRLLGPGGTAVLYSQLSREPAALDGRDLIFRRITVRGFWQGAPEFAAKLPAAMREGAELIIAGQIQVPIAGVYPLSAIKEAVAHAERGGKVLLQLQG</sequence>
<dbReference type="SUPFAM" id="SSF50129">
    <property type="entry name" value="GroES-like"/>
    <property type="match status" value="1"/>
</dbReference>
<dbReference type="RefSeq" id="WP_394830466.1">
    <property type="nucleotide sequence ID" value="NZ_CP089929.1"/>
</dbReference>
<dbReference type="SMART" id="SM00829">
    <property type="entry name" value="PKS_ER"/>
    <property type="match status" value="1"/>
</dbReference>
<dbReference type="InterPro" id="IPR051034">
    <property type="entry name" value="Mito_Enoyl-ACP_Reductase"/>
</dbReference>
<evidence type="ECO:0000256" key="8">
    <source>
        <dbReference type="ARBA" id="ARBA00023160"/>
    </source>
</evidence>
<evidence type="ECO:0000256" key="7">
    <source>
        <dbReference type="ARBA" id="ARBA00023098"/>
    </source>
</evidence>
<dbReference type="InterPro" id="IPR011032">
    <property type="entry name" value="GroES-like_sf"/>
</dbReference>
<evidence type="ECO:0000256" key="5">
    <source>
        <dbReference type="ARBA" id="ARBA00022946"/>
    </source>
</evidence>
<accession>A0ABZ2KQE1</accession>
<organism evidence="12 13">
    <name type="scientific">Pendulispora rubella</name>
    <dbReference type="NCBI Taxonomy" id="2741070"/>
    <lineage>
        <taxon>Bacteria</taxon>
        <taxon>Pseudomonadati</taxon>
        <taxon>Myxococcota</taxon>
        <taxon>Myxococcia</taxon>
        <taxon>Myxococcales</taxon>
        <taxon>Sorangiineae</taxon>
        <taxon>Pendulisporaceae</taxon>
        <taxon>Pendulispora</taxon>
    </lineage>
</organism>
<evidence type="ECO:0000313" key="12">
    <source>
        <dbReference type="EMBL" id="WXB00864.1"/>
    </source>
</evidence>
<feature type="domain" description="Enoyl reductase (ER)" evidence="11">
    <location>
        <begin position="11"/>
        <end position="318"/>
    </location>
</feature>
<dbReference type="Gene3D" id="3.40.50.720">
    <property type="entry name" value="NAD(P)-binding Rossmann-like Domain"/>
    <property type="match status" value="1"/>
</dbReference>
<keyword evidence="8" id="KW-0275">Fatty acid biosynthesis</keyword>
<evidence type="ECO:0000256" key="1">
    <source>
        <dbReference type="ARBA" id="ARBA00010371"/>
    </source>
</evidence>
<dbReference type="EC" id="1.3.1.104" evidence="9"/>
<keyword evidence="6" id="KW-0560">Oxidoreductase</keyword>
<protein>
    <recommendedName>
        <fullName evidence="9">enoyl-[acyl-carrier-protein] reductase</fullName>
        <ecNumber evidence="9">1.3.1.104</ecNumber>
    </recommendedName>
</protein>
<evidence type="ECO:0000256" key="2">
    <source>
        <dbReference type="ARBA" id="ARBA00022516"/>
    </source>
</evidence>
<evidence type="ECO:0000256" key="6">
    <source>
        <dbReference type="ARBA" id="ARBA00023002"/>
    </source>
</evidence>
<dbReference type="InterPro" id="IPR020843">
    <property type="entry name" value="ER"/>
</dbReference>
<name>A0ABZ2KQE1_9BACT</name>
<proteinExistence type="inferred from homology"/>
<evidence type="ECO:0000256" key="4">
    <source>
        <dbReference type="ARBA" id="ARBA00022857"/>
    </source>
</evidence>
<evidence type="ECO:0000256" key="10">
    <source>
        <dbReference type="ARBA" id="ARBA00048843"/>
    </source>
</evidence>
<reference evidence="12" key="1">
    <citation type="submission" date="2021-12" db="EMBL/GenBank/DDBJ databases">
        <title>Discovery of the Pendulisporaceae a myxobacterial family with distinct sporulation behavior and unique specialized metabolism.</title>
        <authorList>
            <person name="Garcia R."/>
            <person name="Popoff A."/>
            <person name="Bader C.D."/>
            <person name="Loehr J."/>
            <person name="Walesch S."/>
            <person name="Walt C."/>
            <person name="Boldt J."/>
            <person name="Bunk B."/>
            <person name="Haeckl F.J.F.P.J."/>
            <person name="Gunesch A.P."/>
            <person name="Birkelbach J."/>
            <person name="Nuebel U."/>
            <person name="Pietschmann T."/>
            <person name="Bach T."/>
            <person name="Mueller R."/>
        </authorList>
    </citation>
    <scope>NUCLEOTIDE SEQUENCE</scope>
    <source>
        <strain evidence="12">MSr11367</strain>
    </source>
</reference>
<dbReference type="Proteomes" id="UP001374803">
    <property type="component" value="Chromosome"/>
</dbReference>
<evidence type="ECO:0000259" key="11">
    <source>
        <dbReference type="SMART" id="SM00829"/>
    </source>
</evidence>
<dbReference type="PANTHER" id="PTHR43981">
    <property type="entry name" value="ENOYL-[ACYL-CARRIER-PROTEIN] REDUCTASE, MITOCHONDRIAL"/>
    <property type="match status" value="1"/>
</dbReference>
<dbReference type="EMBL" id="CP089983">
    <property type="protein sequence ID" value="WXB00864.1"/>
    <property type="molecule type" value="Genomic_DNA"/>
</dbReference>
<dbReference type="CDD" id="cd05282">
    <property type="entry name" value="ETR_like"/>
    <property type="match status" value="1"/>
</dbReference>